<sequence length="278" mass="28856">MTGLLKGCGCDRDKIISCATTKAIASSSVCGESGYSKVISGTTTVAACCQALKEAQDCYLDGCDCNTECAERDKATDQLRSAPILQRFRPIETELAMLILMLRLLAVLGAVGLAVLLKGCGRSRSSAPWAVRDAKLGALAPKRGAFARPLLAQCKDVLAIIGLAMTGLLKGCDGEKLMSCALSTTVSAGAVCGETEYSKVMSGATTVAACCQANKEAQDCYLAEGCDCNTECRPQDKPLFCPLSGKLRDPTTFWAGVMDGLNKGGETCASVGVSAATC</sequence>
<keyword evidence="1" id="KW-0812">Transmembrane</keyword>
<organism evidence="2 3">
    <name type="scientific">Durusdinium trenchii</name>
    <dbReference type="NCBI Taxonomy" id="1381693"/>
    <lineage>
        <taxon>Eukaryota</taxon>
        <taxon>Sar</taxon>
        <taxon>Alveolata</taxon>
        <taxon>Dinophyceae</taxon>
        <taxon>Suessiales</taxon>
        <taxon>Symbiodiniaceae</taxon>
        <taxon>Durusdinium</taxon>
    </lineage>
</organism>
<gene>
    <name evidence="2" type="ORF">SCF082_LOCUS40058</name>
</gene>
<accession>A0ABP0Q889</accession>
<keyword evidence="1" id="KW-1133">Transmembrane helix</keyword>
<reference evidence="2 3" key="1">
    <citation type="submission" date="2024-02" db="EMBL/GenBank/DDBJ databases">
        <authorList>
            <person name="Chen Y."/>
            <person name="Shah S."/>
            <person name="Dougan E. K."/>
            <person name="Thang M."/>
            <person name="Chan C."/>
        </authorList>
    </citation>
    <scope>NUCLEOTIDE SEQUENCE [LARGE SCALE GENOMIC DNA]</scope>
</reference>
<keyword evidence="1" id="KW-0472">Membrane</keyword>
<proteinExistence type="predicted"/>
<comment type="caution">
    <text evidence="2">The sequence shown here is derived from an EMBL/GenBank/DDBJ whole genome shotgun (WGS) entry which is preliminary data.</text>
</comment>
<name>A0ABP0Q889_9DINO</name>
<evidence type="ECO:0000313" key="3">
    <source>
        <dbReference type="Proteomes" id="UP001642464"/>
    </source>
</evidence>
<feature type="transmembrane region" description="Helical" evidence="1">
    <location>
        <begin position="95"/>
        <end position="117"/>
    </location>
</feature>
<dbReference type="EMBL" id="CAXAMM010039171">
    <property type="protein sequence ID" value="CAK9084452.1"/>
    <property type="molecule type" value="Genomic_DNA"/>
</dbReference>
<evidence type="ECO:0000256" key="1">
    <source>
        <dbReference type="SAM" id="Phobius"/>
    </source>
</evidence>
<protein>
    <submittedName>
        <fullName evidence="2">Uncharacterized protein</fullName>
    </submittedName>
</protein>
<keyword evidence="3" id="KW-1185">Reference proteome</keyword>
<evidence type="ECO:0000313" key="2">
    <source>
        <dbReference type="EMBL" id="CAK9084452.1"/>
    </source>
</evidence>
<dbReference type="Proteomes" id="UP001642464">
    <property type="component" value="Unassembled WGS sequence"/>
</dbReference>